<keyword evidence="2" id="KW-0812">Transmembrane</keyword>
<comment type="caution">
    <text evidence="3">The sequence shown here is derived from an EMBL/GenBank/DDBJ whole genome shotgun (WGS) entry which is preliminary data.</text>
</comment>
<gene>
    <name evidence="3" type="ORF">DB30_01345</name>
</gene>
<feature type="transmembrane region" description="Helical" evidence="2">
    <location>
        <begin position="269"/>
        <end position="288"/>
    </location>
</feature>
<evidence type="ECO:0008006" key="5">
    <source>
        <dbReference type="Google" id="ProtNLM"/>
    </source>
</evidence>
<reference evidence="3 4" key="1">
    <citation type="submission" date="2014-12" db="EMBL/GenBank/DDBJ databases">
        <title>Genome assembly of Enhygromyxa salina DSM 15201.</title>
        <authorList>
            <person name="Sharma G."/>
            <person name="Subramanian S."/>
        </authorList>
    </citation>
    <scope>NUCLEOTIDE SEQUENCE [LARGE SCALE GENOMIC DNA]</scope>
    <source>
        <strain evidence="3 4">DSM 15201</strain>
    </source>
</reference>
<sequence>MFAPTTGLDAPGPDTDKGQTAPAPALEEPEYTAAVDQLRVADEAANRDPVAAATALSDAISALEQFGPALAADAEARELRQFARLDLARAHLLANQPELAAQVMDEAIREAMGDPIPAGDFGPSLGELYEQRLAALEESGRASLVVNCGMECKVYVNERDLGPNPPPLLLGTYRVWIEDTTGKRTDTREQVELGEAGQVLELEFAVLRPPPQPAPQPPAASFERKMPRWAEISLIIAGVGLTTTGGVLLGLDGTHKRSGAQHNTLPGGAVATLVGVVTLLPGVITLSIDERRLAGKTRRQATVNWTMRF</sequence>
<evidence type="ECO:0000256" key="1">
    <source>
        <dbReference type="SAM" id="MobiDB-lite"/>
    </source>
</evidence>
<dbReference type="EMBL" id="JMCC02000013">
    <property type="protein sequence ID" value="KIG18236.1"/>
    <property type="molecule type" value="Genomic_DNA"/>
</dbReference>
<protein>
    <recommendedName>
        <fullName evidence="5">PEGA domain-containing protein</fullName>
    </recommendedName>
</protein>
<accession>A0A0C2D505</accession>
<name>A0A0C2D505_9BACT</name>
<dbReference type="AlphaFoldDB" id="A0A0C2D505"/>
<evidence type="ECO:0000313" key="4">
    <source>
        <dbReference type="Proteomes" id="UP000031599"/>
    </source>
</evidence>
<feature type="region of interest" description="Disordered" evidence="1">
    <location>
        <begin position="1"/>
        <end position="26"/>
    </location>
</feature>
<dbReference type="Proteomes" id="UP000031599">
    <property type="component" value="Unassembled WGS sequence"/>
</dbReference>
<keyword evidence="2" id="KW-0472">Membrane</keyword>
<evidence type="ECO:0000256" key="2">
    <source>
        <dbReference type="SAM" id="Phobius"/>
    </source>
</evidence>
<organism evidence="3 4">
    <name type="scientific">Enhygromyxa salina</name>
    <dbReference type="NCBI Taxonomy" id="215803"/>
    <lineage>
        <taxon>Bacteria</taxon>
        <taxon>Pseudomonadati</taxon>
        <taxon>Myxococcota</taxon>
        <taxon>Polyangia</taxon>
        <taxon>Nannocystales</taxon>
        <taxon>Nannocystaceae</taxon>
        <taxon>Enhygromyxa</taxon>
    </lineage>
</organism>
<feature type="transmembrane region" description="Helical" evidence="2">
    <location>
        <begin position="229"/>
        <end position="249"/>
    </location>
</feature>
<keyword evidence="2" id="KW-1133">Transmembrane helix</keyword>
<evidence type="ECO:0000313" key="3">
    <source>
        <dbReference type="EMBL" id="KIG18236.1"/>
    </source>
</evidence>
<proteinExistence type="predicted"/>